<feature type="domain" description="Aminoglycoside phosphotransferase" evidence="1">
    <location>
        <begin position="33"/>
        <end position="265"/>
    </location>
</feature>
<dbReference type="SUPFAM" id="SSF56112">
    <property type="entry name" value="Protein kinase-like (PK-like)"/>
    <property type="match status" value="1"/>
</dbReference>
<evidence type="ECO:0000313" key="2">
    <source>
        <dbReference type="EMBL" id="GAA2042275.1"/>
    </source>
</evidence>
<dbReference type="PANTHER" id="PTHR21310">
    <property type="entry name" value="AMINOGLYCOSIDE PHOSPHOTRANSFERASE-RELATED-RELATED"/>
    <property type="match status" value="1"/>
</dbReference>
<gene>
    <name evidence="2" type="ORF">GCM10009757_05590</name>
</gene>
<dbReference type="InterPro" id="IPR011009">
    <property type="entry name" value="Kinase-like_dom_sf"/>
</dbReference>
<sequence length="306" mass="32771">MSEPEERPHIDEALVRRLIAAQFPRWSGLPVTRVLPGGIDNRTFRLGSELSVRLPSATGYAGQAAKEQRWLPRLAPRLPLPVPEPVGAGVPGEGFPFGWSVNRWLEGRAARAERIADPVEFAQSLAGFLRALQDFDPAGGPAPAQHTGFRGGPLTVYDAETRAALEALAGTGEVPVATASAIWETALAAPWAGPPVWFHGDIAWGNLLVDGDGRLSAVIDFGCTGVGDPACDAVIAWTLFTGESRRVFRAALGVDDATWARARGWALWKALIVLVPRLGREDDPETAAVAADSRRVLNEIFSEYAG</sequence>
<evidence type="ECO:0000259" key="1">
    <source>
        <dbReference type="Pfam" id="PF01636"/>
    </source>
</evidence>
<evidence type="ECO:0000313" key="3">
    <source>
        <dbReference type="Proteomes" id="UP001403094"/>
    </source>
</evidence>
<proteinExistence type="predicted"/>
<dbReference type="Proteomes" id="UP001403094">
    <property type="component" value="Unassembled WGS sequence"/>
</dbReference>
<accession>A0ABP5GAQ4</accession>
<dbReference type="InterPro" id="IPR051678">
    <property type="entry name" value="AGP_Transferase"/>
</dbReference>
<dbReference type="Gene3D" id="3.30.200.20">
    <property type="entry name" value="Phosphorylase Kinase, domain 1"/>
    <property type="match status" value="1"/>
</dbReference>
<dbReference type="RefSeq" id="WP_019433017.1">
    <property type="nucleotide sequence ID" value="NZ_BAAANQ010000001.1"/>
</dbReference>
<dbReference type="PANTHER" id="PTHR21310:SF42">
    <property type="entry name" value="BIFUNCTIONAL AAC_APH"/>
    <property type="match status" value="1"/>
</dbReference>
<organism evidence="2 3">
    <name type="scientific">Streptomyces cheonanensis</name>
    <dbReference type="NCBI Taxonomy" id="312720"/>
    <lineage>
        <taxon>Bacteria</taxon>
        <taxon>Bacillati</taxon>
        <taxon>Actinomycetota</taxon>
        <taxon>Actinomycetes</taxon>
        <taxon>Kitasatosporales</taxon>
        <taxon>Streptomycetaceae</taxon>
        <taxon>Streptomyces</taxon>
    </lineage>
</organism>
<comment type="caution">
    <text evidence="2">The sequence shown here is derived from an EMBL/GenBank/DDBJ whole genome shotgun (WGS) entry which is preliminary data.</text>
</comment>
<dbReference type="EMBL" id="BAAANQ010000001">
    <property type="protein sequence ID" value="GAA2042275.1"/>
    <property type="molecule type" value="Genomic_DNA"/>
</dbReference>
<dbReference type="CDD" id="cd05155">
    <property type="entry name" value="APH_ChoK_like_1"/>
    <property type="match status" value="1"/>
</dbReference>
<keyword evidence="3" id="KW-1185">Reference proteome</keyword>
<reference evidence="3" key="1">
    <citation type="journal article" date="2019" name="Int. J. Syst. Evol. Microbiol.">
        <title>The Global Catalogue of Microorganisms (GCM) 10K type strain sequencing project: providing services to taxonomists for standard genome sequencing and annotation.</title>
        <authorList>
            <consortium name="The Broad Institute Genomics Platform"/>
            <consortium name="The Broad Institute Genome Sequencing Center for Infectious Disease"/>
            <person name="Wu L."/>
            <person name="Ma J."/>
        </authorList>
    </citation>
    <scope>NUCLEOTIDE SEQUENCE [LARGE SCALE GENOMIC DNA]</scope>
    <source>
        <strain evidence="3">JCM 14549</strain>
    </source>
</reference>
<dbReference type="Gene3D" id="3.90.1200.10">
    <property type="match status" value="1"/>
</dbReference>
<dbReference type="InterPro" id="IPR002575">
    <property type="entry name" value="Aminoglycoside_PTrfase"/>
</dbReference>
<name>A0ABP5GAQ4_9ACTN</name>
<dbReference type="Pfam" id="PF01636">
    <property type="entry name" value="APH"/>
    <property type="match status" value="1"/>
</dbReference>
<protein>
    <submittedName>
        <fullName evidence="2">Aminoglycoside phosphotransferase family protein</fullName>
    </submittedName>
</protein>